<keyword evidence="2" id="KW-1185">Reference proteome</keyword>
<evidence type="ECO:0000313" key="2">
    <source>
        <dbReference type="Proteomes" id="UP001151532"/>
    </source>
</evidence>
<evidence type="ECO:0000313" key="1">
    <source>
        <dbReference type="EMBL" id="KAJ6734516.1"/>
    </source>
</evidence>
<sequence>MTSREPIKYRNIVLCHHHDKSMRQRSISLSVTCYLQPTFTSSHLQTLNSQTKTRKNNKIKCLKQVSAMVGRATCLRHRAND</sequence>
<name>A0A9Q0ZHD1_SALPP</name>
<protein>
    <submittedName>
        <fullName evidence="1">Uncharacterized protein</fullName>
    </submittedName>
</protein>
<accession>A0A9Q0ZHD1</accession>
<dbReference type="Proteomes" id="UP001151532">
    <property type="component" value="Chromosome 17"/>
</dbReference>
<dbReference type="EMBL" id="JAPFFK010000011">
    <property type="protein sequence ID" value="KAJ6734516.1"/>
    <property type="molecule type" value="Genomic_DNA"/>
</dbReference>
<gene>
    <name evidence="1" type="ORF">OIU79_001728</name>
</gene>
<reference evidence="1" key="1">
    <citation type="submission" date="2022-11" db="EMBL/GenBank/DDBJ databases">
        <authorList>
            <person name="Hyden B.L."/>
            <person name="Feng K."/>
            <person name="Yates T."/>
            <person name="Jawdy S."/>
            <person name="Smart L.B."/>
            <person name="Muchero W."/>
        </authorList>
    </citation>
    <scope>NUCLEOTIDE SEQUENCE</scope>
    <source>
        <tissue evidence="1">Shoot tip</tissue>
    </source>
</reference>
<dbReference type="AlphaFoldDB" id="A0A9Q0ZHD1"/>
<reference evidence="1" key="2">
    <citation type="journal article" date="2023" name="Int. J. Mol. Sci.">
        <title>De Novo Assembly and Annotation of 11 Diverse Shrub Willow (Salix) Genomes Reveals Novel Gene Organization in Sex-Linked Regions.</title>
        <authorList>
            <person name="Hyden B."/>
            <person name="Feng K."/>
            <person name="Yates T.B."/>
            <person name="Jawdy S."/>
            <person name="Cereghino C."/>
            <person name="Smart L.B."/>
            <person name="Muchero W."/>
        </authorList>
    </citation>
    <scope>NUCLEOTIDE SEQUENCE</scope>
    <source>
        <tissue evidence="1">Shoot tip</tissue>
    </source>
</reference>
<organism evidence="1 2">
    <name type="scientific">Salix purpurea</name>
    <name type="common">Purple osier willow</name>
    <dbReference type="NCBI Taxonomy" id="77065"/>
    <lineage>
        <taxon>Eukaryota</taxon>
        <taxon>Viridiplantae</taxon>
        <taxon>Streptophyta</taxon>
        <taxon>Embryophyta</taxon>
        <taxon>Tracheophyta</taxon>
        <taxon>Spermatophyta</taxon>
        <taxon>Magnoliopsida</taxon>
        <taxon>eudicotyledons</taxon>
        <taxon>Gunneridae</taxon>
        <taxon>Pentapetalae</taxon>
        <taxon>rosids</taxon>
        <taxon>fabids</taxon>
        <taxon>Malpighiales</taxon>
        <taxon>Salicaceae</taxon>
        <taxon>Saliceae</taxon>
        <taxon>Salix</taxon>
    </lineage>
</organism>
<comment type="caution">
    <text evidence="1">The sequence shown here is derived from an EMBL/GenBank/DDBJ whole genome shotgun (WGS) entry which is preliminary data.</text>
</comment>
<proteinExistence type="predicted"/>